<evidence type="ECO:0000313" key="2">
    <source>
        <dbReference type="EMBL" id="CAI9117391.1"/>
    </source>
</evidence>
<accession>A0AAV1ECR6</accession>
<organism evidence="2 3">
    <name type="scientific">Oldenlandia corymbosa var. corymbosa</name>
    <dbReference type="NCBI Taxonomy" id="529605"/>
    <lineage>
        <taxon>Eukaryota</taxon>
        <taxon>Viridiplantae</taxon>
        <taxon>Streptophyta</taxon>
        <taxon>Embryophyta</taxon>
        <taxon>Tracheophyta</taxon>
        <taxon>Spermatophyta</taxon>
        <taxon>Magnoliopsida</taxon>
        <taxon>eudicotyledons</taxon>
        <taxon>Gunneridae</taxon>
        <taxon>Pentapetalae</taxon>
        <taxon>asterids</taxon>
        <taxon>lamiids</taxon>
        <taxon>Gentianales</taxon>
        <taxon>Rubiaceae</taxon>
        <taxon>Rubioideae</taxon>
        <taxon>Spermacoceae</taxon>
        <taxon>Hedyotis-Oldenlandia complex</taxon>
        <taxon>Oldenlandia</taxon>
    </lineage>
</organism>
<feature type="region of interest" description="Disordered" evidence="1">
    <location>
        <begin position="50"/>
        <end position="106"/>
    </location>
</feature>
<proteinExistence type="predicted"/>
<feature type="compositionally biased region" description="Basic and acidic residues" evidence="1">
    <location>
        <begin position="79"/>
        <end position="92"/>
    </location>
</feature>
<dbReference type="AlphaFoldDB" id="A0AAV1ECR6"/>
<dbReference type="EMBL" id="OX459126">
    <property type="protein sequence ID" value="CAI9117391.1"/>
    <property type="molecule type" value="Genomic_DNA"/>
</dbReference>
<protein>
    <submittedName>
        <fullName evidence="2">OLC1v1018782C1</fullName>
    </submittedName>
</protein>
<dbReference type="Proteomes" id="UP001161247">
    <property type="component" value="Chromosome 9"/>
</dbReference>
<reference evidence="2" key="1">
    <citation type="submission" date="2023-03" db="EMBL/GenBank/DDBJ databases">
        <authorList>
            <person name="Julca I."/>
        </authorList>
    </citation>
    <scope>NUCLEOTIDE SEQUENCE</scope>
</reference>
<sequence>MEVDCELDSDDECIETVLVEGSPNKAAEVLNSQFALTLFPPNNLPRNGVFTDDNSIGLSSQSVEEEKDEVDDIDEGTWFEDHKEGATMKDDGEFSVPKKSGRKPKLEITKMHHGTFLRRSDHLS</sequence>
<evidence type="ECO:0000313" key="3">
    <source>
        <dbReference type="Proteomes" id="UP001161247"/>
    </source>
</evidence>
<gene>
    <name evidence="2" type="ORF">OLC1_LOCUS23459</name>
</gene>
<feature type="compositionally biased region" description="Polar residues" evidence="1">
    <location>
        <begin position="52"/>
        <end position="62"/>
    </location>
</feature>
<name>A0AAV1ECR6_OLDCO</name>
<keyword evidence="3" id="KW-1185">Reference proteome</keyword>
<evidence type="ECO:0000256" key="1">
    <source>
        <dbReference type="SAM" id="MobiDB-lite"/>
    </source>
</evidence>
<feature type="compositionally biased region" description="Acidic residues" evidence="1">
    <location>
        <begin position="63"/>
        <end position="78"/>
    </location>
</feature>